<dbReference type="Pfam" id="PF00149">
    <property type="entry name" value="Metallophos"/>
    <property type="match status" value="1"/>
</dbReference>
<sequence>MTTFRFIHSSDLHLGKRFARYPAEITGRLAEARHAALGNLAEAARGAGAKHVLVAGDVFDTETPSPGVLSQALAAMADDSGIDWWLIPGNHDSLAAEALWDRIFAGAPPNVHVLSSNEPVEVASGVWLLPAPLPRRRPGIDLTEAMDNASTPQGALRIGLAHGPVTQFSEEGEGGDMVIAPDRAVRAGLDYLGLGDWHGQMRIGERTWYSGTPEFTDFRHSGRGACLSVSLAPGQPPEVAPVEIGQFAWRATELALLPGEGPAGALEALLPVPRSARRNHLMKIVATGRASLAEQAALTAAVRLAEPEFGHFELVTDQLATEFDLADLDAIDRAGALRVAAERLAAHAADETQSAKVRKTAEAALNRLYSYLQEEGAE</sequence>
<dbReference type="InterPro" id="IPR014577">
    <property type="entry name" value="UCP033093_metalloPase"/>
</dbReference>
<dbReference type="InterPro" id="IPR050535">
    <property type="entry name" value="DNA_Repair-Maintenance_Comp"/>
</dbReference>
<evidence type="ECO:0000256" key="3">
    <source>
        <dbReference type="ARBA" id="ARBA00022839"/>
    </source>
</evidence>
<organism evidence="5 6">
    <name type="scientific">Sinisalibacter lacisalsi</name>
    <dbReference type="NCBI Taxonomy" id="1526570"/>
    <lineage>
        <taxon>Bacteria</taxon>
        <taxon>Pseudomonadati</taxon>
        <taxon>Pseudomonadota</taxon>
        <taxon>Alphaproteobacteria</taxon>
        <taxon>Rhodobacterales</taxon>
        <taxon>Roseobacteraceae</taxon>
        <taxon>Sinisalibacter</taxon>
    </lineage>
</organism>
<dbReference type="CDD" id="cd00840">
    <property type="entry name" value="MPP_Mre11_N"/>
    <property type="match status" value="1"/>
</dbReference>
<dbReference type="SUPFAM" id="SSF56300">
    <property type="entry name" value="Metallo-dependent phosphatases"/>
    <property type="match status" value="1"/>
</dbReference>
<evidence type="ECO:0000259" key="4">
    <source>
        <dbReference type="Pfam" id="PF00149"/>
    </source>
</evidence>
<dbReference type="InterPro" id="IPR004843">
    <property type="entry name" value="Calcineurin-like_PHP"/>
</dbReference>
<protein>
    <submittedName>
        <fullName evidence="5">Exonuclease</fullName>
    </submittedName>
</protein>
<feature type="domain" description="Calcineurin-like phosphoesterase" evidence="4">
    <location>
        <begin position="4"/>
        <end position="99"/>
    </location>
</feature>
<evidence type="ECO:0000313" key="6">
    <source>
        <dbReference type="Proteomes" id="UP000617355"/>
    </source>
</evidence>
<keyword evidence="6" id="KW-1185">Reference proteome</keyword>
<dbReference type="InterPro" id="IPR029052">
    <property type="entry name" value="Metallo-depent_PP-like"/>
</dbReference>
<name>A0ABQ1QJQ1_9RHOB</name>
<dbReference type="InterPro" id="IPR041796">
    <property type="entry name" value="Mre11_N"/>
</dbReference>
<dbReference type="Proteomes" id="UP000617355">
    <property type="component" value="Unassembled WGS sequence"/>
</dbReference>
<comment type="caution">
    <text evidence="5">The sequence shown here is derived from an EMBL/GenBank/DDBJ whole genome shotgun (WGS) entry which is preliminary data.</text>
</comment>
<evidence type="ECO:0000256" key="1">
    <source>
        <dbReference type="ARBA" id="ARBA00022722"/>
    </source>
</evidence>
<accession>A0ABQ1QJQ1</accession>
<proteinExistence type="predicted"/>
<dbReference type="RefSeq" id="WP_188526598.1">
    <property type="nucleotide sequence ID" value="NZ_BMGI01000001.1"/>
</dbReference>
<dbReference type="PANTHER" id="PTHR30337:SF0">
    <property type="entry name" value="NUCLEASE SBCCD SUBUNIT D"/>
    <property type="match status" value="1"/>
</dbReference>
<dbReference type="PANTHER" id="PTHR30337">
    <property type="entry name" value="COMPONENT OF ATP-DEPENDENT DSDNA EXONUCLEASE"/>
    <property type="match status" value="1"/>
</dbReference>
<evidence type="ECO:0000256" key="2">
    <source>
        <dbReference type="ARBA" id="ARBA00022801"/>
    </source>
</evidence>
<gene>
    <name evidence="5" type="ORF">GCM10011358_11150</name>
</gene>
<keyword evidence="3 5" id="KW-0269">Exonuclease</keyword>
<keyword evidence="1" id="KW-0540">Nuclease</keyword>
<evidence type="ECO:0000313" key="5">
    <source>
        <dbReference type="EMBL" id="GGD28841.1"/>
    </source>
</evidence>
<dbReference type="Gene3D" id="3.60.21.10">
    <property type="match status" value="1"/>
</dbReference>
<dbReference type="EMBL" id="BMGI01000001">
    <property type="protein sequence ID" value="GGD28841.1"/>
    <property type="molecule type" value="Genomic_DNA"/>
</dbReference>
<keyword evidence="2" id="KW-0378">Hydrolase</keyword>
<dbReference type="GO" id="GO:0004527">
    <property type="term" value="F:exonuclease activity"/>
    <property type="evidence" value="ECO:0007669"/>
    <property type="project" value="UniProtKB-KW"/>
</dbReference>
<reference evidence="6" key="1">
    <citation type="journal article" date="2019" name="Int. J. Syst. Evol. Microbiol.">
        <title>The Global Catalogue of Microorganisms (GCM) 10K type strain sequencing project: providing services to taxonomists for standard genome sequencing and annotation.</title>
        <authorList>
            <consortium name="The Broad Institute Genomics Platform"/>
            <consortium name="The Broad Institute Genome Sequencing Center for Infectious Disease"/>
            <person name="Wu L."/>
            <person name="Ma J."/>
        </authorList>
    </citation>
    <scope>NUCLEOTIDE SEQUENCE [LARGE SCALE GENOMIC DNA]</scope>
    <source>
        <strain evidence="6">CGMCC 1.12922</strain>
    </source>
</reference>
<dbReference type="PIRSF" id="PIRSF033093">
    <property type="entry name" value="UCP_ML1119"/>
    <property type="match status" value="1"/>
</dbReference>